<evidence type="ECO:0000313" key="6">
    <source>
        <dbReference type="Proteomes" id="UP000318661"/>
    </source>
</evidence>
<reference evidence="5 6" key="1">
    <citation type="journal article" date="2019" name="Nat. Microbiol.">
        <title>Mediterranean grassland soil C-N compound turnover is dependent on rainfall and depth, and is mediated by genomically divergent microorganisms.</title>
        <authorList>
            <person name="Diamond S."/>
            <person name="Andeer P.F."/>
            <person name="Li Z."/>
            <person name="Crits-Christoph A."/>
            <person name="Burstein D."/>
            <person name="Anantharaman K."/>
            <person name="Lane K.R."/>
            <person name="Thomas B.C."/>
            <person name="Pan C."/>
            <person name="Northen T.R."/>
            <person name="Banfield J.F."/>
        </authorList>
    </citation>
    <scope>NUCLEOTIDE SEQUENCE [LARGE SCALE GENOMIC DNA]</scope>
    <source>
        <strain evidence="4">NP_1</strain>
        <strain evidence="3">NP_2</strain>
    </source>
</reference>
<proteinExistence type="predicted"/>
<feature type="domain" description="Carrier" evidence="2">
    <location>
        <begin position="3"/>
        <end position="81"/>
    </location>
</feature>
<evidence type="ECO:0000313" key="5">
    <source>
        <dbReference type="Proteomes" id="UP000315217"/>
    </source>
</evidence>
<dbReference type="Pfam" id="PF00550">
    <property type="entry name" value="PP-binding"/>
    <property type="match status" value="1"/>
</dbReference>
<name>A0A537LDZ7_9BACT</name>
<dbReference type="EMBL" id="VBAJ01000235">
    <property type="protein sequence ID" value="TMJ06132.1"/>
    <property type="molecule type" value="Genomic_DNA"/>
</dbReference>
<comment type="caution">
    <text evidence="3">The sequence shown here is derived from an EMBL/GenBank/DDBJ whole genome shotgun (WGS) entry which is preliminary data.</text>
</comment>
<gene>
    <name evidence="4" type="ORF">E6G98_00195</name>
    <name evidence="3" type="ORF">E6G99_09165</name>
</gene>
<dbReference type="InterPro" id="IPR009081">
    <property type="entry name" value="PP-bd_ACP"/>
</dbReference>
<dbReference type="PROSITE" id="PS50075">
    <property type="entry name" value="CARRIER"/>
    <property type="match status" value="1"/>
</dbReference>
<dbReference type="Gene3D" id="1.10.1200.10">
    <property type="entry name" value="ACP-like"/>
    <property type="match status" value="1"/>
</dbReference>
<feature type="region of interest" description="Disordered" evidence="1">
    <location>
        <begin position="78"/>
        <end position="111"/>
    </location>
</feature>
<protein>
    <submittedName>
        <fullName evidence="3">Acyl carrier protein</fullName>
    </submittedName>
</protein>
<dbReference type="AlphaFoldDB" id="A0A537LDZ7"/>
<organism evidence="3 6">
    <name type="scientific">Candidatus Segetimicrobium genomatis</name>
    <dbReference type="NCBI Taxonomy" id="2569760"/>
    <lineage>
        <taxon>Bacteria</taxon>
        <taxon>Bacillati</taxon>
        <taxon>Candidatus Sysuimicrobiota</taxon>
        <taxon>Candidatus Sysuimicrobiia</taxon>
        <taxon>Candidatus Sysuimicrobiales</taxon>
        <taxon>Candidatus Segetimicrobiaceae</taxon>
        <taxon>Candidatus Segetimicrobium</taxon>
    </lineage>
</organism>
<sequence length="111" mass="12130">MPDATAVVEARVAQILARALHLEIPSADLDLFETGAIDSLAFVEFLLHLEREFGIAVPLEELELDNFRTIRRIAQFVNSRNGAQPHPGHGGTEPPSGPTISTRTNPLVIDH</sequence>
<evidence type="ECO:0000313" key="3">
    <source>
        <dbReference type="EMBL" id="TMJ06132.1"/>
    </source>
</evidence>
<evidence type="ECO:0000313" key="4">
    <source>
        <dbReference type="EMBL" id="TMJ13507.1"/>
    </source>
</evidence>
<dbReference type="SUPFAM" id="SSF47336">
    <property type="entry name" value="ACP-like"/>
    <property type="match status" value="1"/>
</dbReference>
<dbReference type="Proteomes" id="UP000315217">
    <property type="component" value="Unassembled WGS sequence"/>
</dbReference>
<evidence type="ECO:0000256" key="1">
    <source>
        <dbReference type="SAM" id="MobiDB-lite"/>
    </source>
</evidence>
<evidence type="ECO:0000259" key="2">
    <source>
        <dbReference type="PROSITE" id="PS50075"/>
    </source>
</evidence>
<dbReference type="Proteomes" id="UP000318661">
    <property type="component" value="Unassembled WGS sequence"/>
</dbReference>
<dbReference type="EMBL" id="VBAI01000006">
    <property type="protein sequence ID" value="TMJ13507.1"/>
    <property type="molecule type" value="Genomic_DNA"/>
</dbReference>
<dbReference type="InterPro" id="IPR036736">
    <property type="entry name" value="ACP-like_sf"/>
</dbReference>
<accession>A0A537LDZ7</accession>